<comment type="pathway">
    <text evidence="5">Protein modification; protein ubiquitination.</text>
</comment>
<reference evidence="19" key="1">
    <citation type="submission" date="2020-02" db="EMBL/GenBank/DDBJ databases">
        <title>Bird 10,000 Genomes (B10K) Project - Family phase.</title>
        <authorList>
            <person name="Zhang G."/>
        </authorList>
    </citation>
    <scope>NUCLEOTIDE SEQUENCE</scope>
    <source>
        <strain evidence="19">B10K-DU-002-37</strain>
        <tissue evidence="19">Muscle</tissue>
    </source>
</reference>
<sequence length="198" mass="22195">LRREPPDPARTRLCLAPAPGAAGPGPDPPVLSVCAGSRGRMAPSEAGPRLRSPKSEECSQVIFNNRSPRRVLPFWVDFEGRPRSYPVLQPRTGRIMYSYRGHLWLFRDAGTNDGLLVNRQELFVVAPDVHTADITLPVFTLKQRCLQVVRSLVKPVDYRKLDIVWSLYEELEDHPDLGKDLQRLSLEGSETQSNGAVE</sequence>
<feature type="domain" description="von Hippel-Lindau disease tumour suppressor beta" evidence="17">
    <location>
        <begin position="50"/>
        <end position="127"/>
    </location>
</feature>
<evidence type="ECO:0000256" key="12">
    <source>
        <dbReference type="ARBA" id="ARBA00023242"/>
    </source>
</evidence>
<keyword evidence="12" id="KW-0539">Nucleus</keyword>
<dbReference type="Proteomes" id="UP000627253">
    <property type="component" value="Unassembled WGS sequence"/>
</dbReference>
<comment type="similarity">
    <text evidence="6">Belongs to the VHL family.</text>
</comment>
<dbReference type="InterPro" id="IPR037140">
    <property type="entry name" value="VHL_beta_dom_sf"/>
</dbReference>
<name>A0A852IY10_9PICI</name>
<evidence type="ECO:0000259" key="17">
    <source>
        <dbReference type="Pfam" id="PF01847"/>
    </source>
</evidence>
<proteinExistence type="inferred from homology"/>
<dbReference type="AlphaFoldDB" id="A0A852IY10"/>
<dbReference type="EMBL" id="WAAF01013778">
    <property type="protein sequence ID" value="NXX46771.1"/>
    <property type="molecule type" value="Genomic_DNA"/>
</dbReference>
<evidence type="ECO:0000313" key="20">
    <source>
        <dbReference type="Proteomes" id="UP000627253"/>
    </source>
</evidence>
<evidence type="ECO:0000256" key="7">
    <source>
        <dbReference type="ARBA" id="ARBA00022475"/>
    </source>
</evidence>
<comment type="subcellular location">
    <subcellularLocation>
        <location evidence="2">Cell membrane</location>
        <topology evidence="2">Peripheral membrane protein</topology>
    </subcellularLocation>
    <subcellularLocation>
        <location evidence="4">Cytoplasm</location>
    </subcellularLocation>
    <subcellularLocation>
        <location evidence="3">Endoplasmic reticulum</location>
    </subcellularLocation>
    <subcellularLocation>
        <location evidence="1">Nucleus</location>
    </subcellularLocation>
</comment>
<evidence type="ECO:0000256" key="2">
    <source>
        <dbReference type="ARBA" id="ARBA00004202"/>
    </source>
</evidence>
<dbReference type="Pfam" id="PF01847">
    <property type="entry name" value="VHL"/>
    <property type="match status" value="1"/>
</dbReference>
<dbReference type="InterPro" id="IPR037139">
    <property type="entry name" value="VHL_alpha_dom_sf"/>
</dbReference>
<dbReference type="InterPro" id="IPR024053">
    <property type="entry name" value="VHL_beta_dom"/>
</dbReference>
<protein>
    <recommendedName>
        <fullName evidence="14">von Hippel-Lindau disease tumor suppressor</fullName>
    </recommendedName>
    <alternativeName>
        <fullName evidence="15">pVHL</fullName>
    </alternativeName>
</protein>
<evidence type="ECO:0000256" key="4">
    <source>
        <dbReference type="ARBA" id="ARBA00004496"/>
    </source>
</evidence>
<gene>
    <name evidence="19" type="primary">Vhl</name>
    <name evidence="19" type="ORF">TRILEU_R11991</name>
</gene>
<evidence type="ECO:0000259" key="18">
    <source>
        <dbReference type="Pfam" id="PF17211"/>
    </source>
</evidence>
<organism evidence="19 20">
    <name type="scientific">Tricholaema leucomelas</name>
    <name type="common">pied barbet</name>
    <dbReference type="NCBI Taxonomy" id="240729"/>
    <lineage>
        <taxon>Eukaryota</taxon>
        <taxon>Metazoa</taxon>
        <taxon>Chordata</taxon>
        <taxon>Craniata</taxon>
        <taxon>Vertebrata</taxon>
        <taxon>Euteleostomi</taxon>
        <taxon>Archelosauria</taxon>
        <taxon>Archosauria</taxon>
        <taxon>Dinosauria</taxon>
        <taxon>Saurischia</taxon>
        <taxon>Theropoda</taxon>
        <taxon>Coelurosauria</taxon>
        <taxon>Aves</taxon>
        <taxon>Neognathae</taxon>
        <taxon>Neoaves</taxon>
        <taxon>Telluraves</taxon>
        <taxon>Coraciimorphae</taxon>
        <taxon>Piciformes</taxon>
        <taxon>Lybiidae</taxon>
        <taxon>Tricholaema lacrymosa</taxon>
    </lineage>
</organism>
<keyword evidence="10" id="KW-0256">Endoplasmic reticulum</keyword>
<evidence type="ECO:0000256" key="16">
    <source>
        <dbReference type="SAM" id="MobiDB-lite"/>
    </source>
</evidence>
<dbReference type="Gene3D" id="1.10.750.10">
    <property type="entry name" value="von Hippel-Lindau disease tumour suppressor, alpha domain"/>
    <property type="match status" value="1"/>
</dbReference>
<dbReference type="Pfam" id="PF17211">
    <property type="entry name" value="VHL_C"/>
    <property type="match status" value="1"/>
</dbReference>
<feature type="region of interest" description="Disordered" evidence="16">
    <location>
        <begin position="1"/>
        <end position="29"/>
    </location>
</feature>
<evidence type="ECO:0000256" key="15">
    <source>
        <dbReference type="ARBA" id="ARBA00080646"/>
    </source>
</evidence>
<accession>A0A852IY10</accession>
<evidence type="ECO:0000256" key="1">
    <source>
        <dbReference type="ARBA" id="ARBA00004123"/>
    </source>
</evidence>
<evidence type="ECO:0000256" key="10">
    <source>
        <dbReference type="ARBA" id="ARBA00022824"/>
    </source>
</evidence>
<dbReference type="InterPro" id="IPR022772">
    <property type="entry name" value="VHL_tumour_suppress_b/a_dom"/>
</dbReference>
<evidence type="ECO:0000256" key="6">
    <source>
        <dbReference type="ARBA" id="ARBA00010057"/>
    </source>
</evidence>
<feature type="non-terminal residue" evidence="19">
    <location>
        <position position="198"/>
    </location>
</feature>
<dbReference type="InterPro" id="IPR024048">
    <property type="entry name" value="VHL_alpha_dom"/>
</dbReference>
<keyword evidence="9" id="KW-0833">Ubl conjugation pathway</keyword>
<dbReference type="InterPro" id="IPR036208">
    <property type="entry name" value="VHL_sf"/>
</dbReference>
<dbReference type="SUPFAM" id="SSF49468">
    <property type="entry name" value="VHL"/>
    <property type="match status" value="1"/>
</dbReference>
<evidence type="ECO:0000256" key="3">
    <source>
        <dbReference type="ARBA" id="ARBA00004240"/>
    </source>
</evidence>
<keyword evidence="8" id="KW-0963">Cytoplasm</keyword>
<evidence type="ECO:0000313" key="19">
    <source>
        <dbReference type="EMBL" id="NXX46771.1"/>
    </source>
</evidence>
<evidence type="ECO:0000256" key="11">
    <source>
        <dbReference type="ARBA" id="ARBA00023136"/>
    </source>
</evidence>
<keyword evidence="7" id="KW-1003">Cell membrane</keyword>
<evidence type="ECO:0000256" key="13">
    <source>
        <dbReference type="ARBA" id="ARBA00059036"/>
    </source>
</evidence>
<evidence type="ECO:0000256" key="14">
    <source>
        <dbReference type="ARBA" id="ARBA00072532"/>
    </source>
</evidence>
<dbReference type="GO" id="GO:0005886">
    <property type="term" value="C:plasma membrane"/>
    <property type="evidence" value="ECO:0007669"/>
    <property type="project" value="UniProtKB-SubCell"/>
</dbReference>
<keyword evidence="11" id="KW-0472">Membrane</keyword>
<dbReference type="OrthoDB" id="413400at2759"/>
<dbReference type="GO" id="GO:0010468">
    <property type="term" value="P:regulation of gene expression"/>
    <property type="evidence" value="ECO:0007669"/>
    <property type="project" value="UniProtKB-ARBA"/>
</dbReference>
<dbReference type="GO" id="GO:0005634">
    <property type="term" value="C:nucleus"/>
    <property type="evidence" value="ECO:0007669"/>
    <property type="project" value="UniProtKB-SubCell"/>
</dbReference>
<dbReference type="CDD" id="cd05468">
    <property type="entry name" value="pVHL"/>
    <property type="match status" value="1"/>
</dbReference>
<evidence type="ECO:0000256" key="8">
    <source>
        <dbReference type="ARBA" id="ARBA00022490"/>
    </source>
</evidence>
<feature type="compositionally biased region" description="Basic and acidic residues" evidence="16">
    <location>
        <begin position="1"/>
        <end position="10"/>
    </location>
</feature>
<dbReference type="GO" id="GO:0005783">
    <property type="term" value="C:endoplasmic reticulum"/>
    <property type="evidence" value="ECO:0007669"/>
    <property type="project" value="UniProtKB-SubCell"/>
</dbReference>
<dbReference type="Gene3D" id="2.60.40.780">
    <property type="entry name" value="von Hippel-Lindau disease tumour suppressor, beta domain"/>
    <property type="match status" value="1"/>
</dbReference>
<feature type="non-terminal residue" evidence="19">
    <location>
        <position position="1"/>
    </location>
</feature>
<comment type="function">
    <text evidence="13">Involved in the ubiquitination and subsequent proteasomal degradation via the von Hippel-Lindau ubiquitination complex. Seems to act as a target recruitment subunit in the E3 ubiquitin ligase complex and recruits hydroxylated hypoxia-inducible factor (HIF) under normoxic conditions. Involved in transcriptional repression through interaction with HIF1A, HIF1AN and histone deacetylases. Ubiquitinates, in an oxygen-responsive manner, ADRB2. Acts as a negative regulator of mTORC1 by promoting ubiquitination and degradation of RPTOR.</text>
</comment>
<dbReference type="FunFam" id="1.10.750.10:FF:000001">
    <property type="entry name" value="von Hippel-Lindau disease tumor suppressor"/>
    <property type="match status" value="1"/>
</dbReference>
<evidence type="ECO:0000256" key="5">
    <source>
        <dbReference type="ARBA" id="ARBA00004906"/>
    </source>
</evidence>
<dbReference type="GO" id="GO:0001666">
    <property type="term" value="P:response to hypoxia"/>
    <property type="evidence" value="ECO:0007669"/>
    <property type="project" value="UniProtKB-ARBA"/>
</dbReference>
<keyword evidence="20" id="KW-1185">Reference proteome</keyword>
<dbReference type="FunFam" id="2.60.40.780:FF:000001">
    <property type="entry name" value="von Hippel-Lindau disease tumor suppressor"/>
    <property type="match status" value="1"/>
</dbReference>
<comment type="caution">
    <text evidence="19">The sequence shown here is derived from an EMBL/GenBank/DDBJ whole genome shotgun (WGS) entry which is preliminary data.</text>
</comment>
<evidence type="ECO:0000256" key="9">
    <source>
        <dbReference type="ARBA" id="ARBA00022786"/>
    </source>
</evidence>
<feature type="domain" description="von Hippel-Lindau disease tumour suppressor alpha" evidence="18">
    <location>
        <begin position="139"/>
        <end position="185"/>
    </location>
</feature>